<accession>A0A0A9GN25</accession>
<name>A0A0A9GN25_ARUDO</name>
<dbReference type="EMBL" id="GBRH01173945">
    <property type="protein sequence ID" value="JAE23951.1"/>
    <property type="molecule type" value="Transcribed_RNA"/>
</dbReference>
<organism evidence="1">
    <name type="scientific">Arundo donax</name>
    <name type="common">Giant reed</name>
    <name type="synonym">Donax arundinaceus</name>
    <dbReference type="NCBI Taxonomy" id="35708"/>
    <lineage>
        <taxon>Eukaryota</taxon>
        <taxon>Viridiplantae</taxon>
        <taxon>Streptophyta</taxon>
        <taxon>Embryophyta</taxon>
        <taxon>Tracheophyta</taxon>
        <taxon>Spermatophyta</taxon>
        <taxon>Magnoliopsida</taxon>
        <taxon>Liliopsida</taxon>
        <taxon>Poales</taxon>
        <taxon>Poaceae</taxon>
        <taxon>PACMAD clade</taxon>
        <taxon>Arundinoideae</taxon>
        <taxon>Arundineae</taxon>
        <taxon>Arundo</taxon>
    </lineage>
</organism>
<reference evidence="1" key="2">
    <citation type="journal article" date="2015" name="Data Brief">
        <title>Shoot transcriptome of the giant reed, Arundo donax.</title>
        <authorList>
            <person name="Barrero R.A."/>
            <person name="Guerrero F.D."/>
            <person name="Moolhuijzen P."/>
            <person name="Goolsby J.A."/>
            <person name="Tidwell J."/>
            <person name="Bellgard S.E."/>
            <person name="Bellgard M.I."/>
        </authorList>
    </citation>
    <scope>NUCLEOTIDE SEQUENCE</scope>
    <source>
        <tissue evidence="1">Shoot tissue taken approximately 20 cm above the soil surface</tissue>
    </source>
</reference>
<dbReference type="AlphaFoldDB" id="A0A0A9GN25"/>
<proteinExistence type="predicted"/>
<sequence>MKYAGLESAEIGLILGSNLMGNLSHAHVSVDYHRSTSFFPIS</sequence>
<reference evidence="1" key="1">
    <citation type="submission" date="2014-09" db="EMBL/GenBank/DDBJ databases">
        <authorList>
            <person name="Magalhaes I.L.F."/>
            <person name="Oliveira U."/>
            <person name="Santos F.R."/>
            <person name="Vidigal T.H.D.A."/>
            <person name="Brescovit A.D."/>
            <person name="Santos A.J."/>
        </authorList>
    </citation>
    <scope>NUCLEOTIDE SEQUENCE</scope>
    <source>
        <tissue evidence="1">Shoot tissue taken approximately 20 cm above the soil surface</tissue>
    </source>
</reference>
<evidence type="ECO:0000313" key="1">
    <source>
        <dbReference type="EMBL" id="JAE23951.1"/>
    </source>
</evidence>
<protein>
    <submittedName>
        <fullName evidence="1">Uncharacterized protein</fullName>
    </submittedName>
</protein>